<name>A0A9W4QQL4_9GAMM</name>
<feature type="transmembrane region" description="Helical" evidence="1">
    <location>
        <begin position="125"/>
        <end position="142"/>
    </location>
</feature>
<dbReference type="Proteomes" id="UP001152467">
    <property type="component" value="Unassembled WGS sequence"/>
</dbReference>
<gene>
    <name evidence="2" type="ORF">PSECIP111854_00051</name>
</gene>
<keyword evidence="1" id="KW-0472">Membrane</keyword>
<protein>
    <submittedName>
        <fullName evidence="2">Uncharacterized protein</fullName>
    </submittedName>
</protein>
<dbReference type="PANTHER" id="PTHR36927">
    <property type="entry name" value="BLR4337 PROTEIN"/>
    <property type="match status" value="1"/>
</dbReference>
<accession>A0A9W4QQL4</accession>
<keyword evidence="1" id="KW-1133">Transmembrane helix</keyword>
<reference evidence="2" key="1">
    <citation type="submission" date="2022-07" db="EMBL/GenBank/DDBJ databases">
        <authorList>
            <person name="Criscuolo A."/>
        </authorList>
    </citation>
    <scope>NUCLEOTIDE SEQUENCE</scope>
    <source>
        <strain evidence="2">CIP111854</strain>
    </source>
</reference>
<keyword evidence="3" id="KW-1185">Reference proteome</keyword>
<dbReference type="PANTHER" id="PTHR36927:SF3">
    <property type="entry name" value="GLUCANS BIOSYNTHESIS PROTEIN C"/>
    <property type="match status" value="1"/>
</dbReference>
<sequence>MFVIVSPQVYIEALSQNLIETDFWSFWIEYINPTTFLLSEHHSVIGLLTWNHLWFLPYLWVYCIFVIIFRRPLTIFLATTWLKRIPLVLMIFICMCTLITIWWLLGAAHPSTHDLINDWYNHGKYFLVFLTGYIFAIQKTGGKT</sequence>
<comment type="caution">
    <text evidence="2">The sequence shown here is derived from an EMBL/GenBank/DDBJ whole genome shotgun (WGS) entry which is preliminary data.</text>
</comment>
<evidence type="ECO:0000313" key="3">
    <source>
        <dbReference type="Proteomes" id="UP001152467"/>
    </source>
</evidence>
<dbReference type="AlphaFoldDB" id="A0A9W4QQL4"/>
<evidence type="ECO:0000256" key="1">
    <source>
        <dbReference type="SAM" id="Phobius"/>
    </source>
</evidence>
<organism evidence="2 3">
    <name type="scientific">Pseudoalteromonas holothuriae</name>
    <dbReference type="NCBI Taxonomy" id="2963714"/>
    <lineage>
        <taxon>Bacteria</taxon>
        <taxon>Pseudomonadati</taxon>
        <taxon>Pseudomonadota</taxon>
        <taxon>Gammaproteobacteria</taxon>
        <taxon>Alteromonadales</taxon>
        <taxon>Pseudoalteromonadaceae</taxon>
        <taxon>Pseudoalteromonas</taxon>
    </lineage>
</organism>
<dbReference type="InterPro" id="IPR050623">
    <property type="entry name" value="Glucan_succinyl_AcylTrfase"/>
</dbReference>
<feature type="transmembrane region" description="Helical" evidence="1">
    <location>
        <begin position="85"/>
        <end position="105"/>
    </location>
</feature>
<proteinExistence type="predicted"/>
<feature type="transmembrane region" description="Helical" evidence="1">
    <location>
        <begin position="53"/>
        <end position="73"/>
    </location>
</feature>
<dbReference type="EMBL" id="CAMAPC010000001">
    <property type="protein sequence ID" value="CAH9049418.1"/>
    <property type="molecule type" value="Genomic_DNA"/>
</dbReference>
<evidence type="ECO:0000313" key="2">
    <source>
        <dbReference type="EMBL" id="CAH9049418.1"/>
    </source>
</evidence>
<keyword evidence="1" id="KW-0812">Transmembrane</keyword>